<dbReference type="RefSeq" id="WP_110449685.1">
    <property type="nucleotide sequence ID" value="NZ_CP029479.1"/>
</dbReference>
<dbReference type="InterPro" id="IPR002469">
    <property type="entry name" value="Peptidase_S9B_N"/>
</dbReference>
<dbReference type="Gene3D" id="3.40.50.1820">
    <property type="entry name" value="alpha/beta hydrolase"/>
    <property type="match status" value="1"/>
</dbReference>
<dbReference type="SUPFAM" id="SSF53474">
    <property type="entry name" value="alpha/beta-Hydrolases"/>
    <property type="match status" value="1"/>
</dbReference>
<dbReference type="InterPro" id="IPR050278">
    <property type="entry name" value="Serine_Prot_S9B/DPPIV"/>
</dbReference>
<proteinExistence type="predicted"/>
<dbReference type="GO" id="GO:0008239">
    <property type="term" value="F:dipeptidyl-peptidase activity"/>
    <property type="evidence" value="ECO:0007669"/>
    <property type="project" value="TreeGrafter"/>
</dbReference>
<keyword evidence="5" id="KW-1185">Reference proteome</keyword>
<name>A0A2Z3HSF8_9CAUL</name>
<dbReference type="GO" id="GO:0006508">
    <property type="term" value="P:proteolysis"/>
    <property type="evidence" value="ECO:0007669"/>
    <property type="project" value="InterPro"/>
</dbReference>
<reference evidence="5" key="1">
    <citation type="submission" date="2018-05" db="EMBL/GenBank/DDBJ databases">
        <title>Genome sequencing of Phenylobacterium sp. HYN0004.</title>
        <authorList>
            <person name="Yi H."/>
            <person name="Baek C."/>
        </authorList>
    </citation>
    <scope>NUCLEOTIDE SEQUENCE [LARGE SCALE GENOMIC DNA]</scope>
    <source>
        <strain evidence="5">HYN0004</strain>
    </source>
</reference>
<dbReference type="KEGG" id="phb:HYN04_04685"/>
<evidence type="ECO:0000256" key="1">
    <source>
        <dbReference type="SAM" id="SignalP"/>
    </source>
</evidence>
<accession>A0A2Z3HSF8</accession>
<dbReference type="OrthoDB" id="1094230at2"/>
<dbReference type="InterPro" id="IPR001375">
    <property type="entry name" value="Peptidase_S9_cat"/>
</dbReference>
<gene>
    <name evidence="4" type="ORF">HYN04_04685</name>
</gene>
<evidence type="ECO:0000313" key="5">
    <source>
        <dbReference type="Proteomes" id="UP000247763"/>
    </source>
</evidence>
<dbReference type="Gene3D" id="2.140.10.30">
    <property type="entry name" value="Dipeptidylpeptidase IV, N-terminal domain"/>
    <property type="match status" value="1"/>
</dbReference>
<feature type="domain" description="Peptidase S9 prolyl oligopeptidase catalytic" evidence="2">
    <location>
        <begin position="538"/>
        <end position="734"/>
    </location>
</feature>
<feature type="signal peptide" evidence="1">
    <location>
        <begin position="1"/>
        <end position="19"/>
    </location>
</feature>
<dbReference type="AlphaFoldDB" id="A0A2Z3HSF8"/>
<dbReference type="GO" id="GO:0008236">
    <property type="term" value="F:serine-type peptidase activity"/>
    <property type="evidence" value="ECO:0007669"/>
    <property type="project" value="InterPro"/>
</dbReference>
<organism evidence="4 5">
    <name type="scientific">Phenylobacterium parvum</name>
    <dbReference type="NCBI Taxonomy" id="2201350"/>
    <lineage>
        <taxon>Bacteria</taxon>
        <taxon>Pseudomonadati</taxon>
        <taxon>Pseudomonadota</taxon>
        <taxon>Alphaproteobacteria</taxon>
        <taxon>Caulobacterales</taxon>
        <taxon>Caulobacteraceae</taxon>
        <taxon>Phenylobacterium</taxon>
    </lineage>
</organism>
<dbReference type="InterPro" id="IPR029058">
    <property type="entry name" value="AB_hydrolase_fold"/>
</dbReference>
<evidence type="ECO:0000313" key="4">
    <source>
        <dbReference type="EMBL" id="AWM77116.1"/>
    </source>
</evidence>
<dbReference type="EMBL" id="CP029479">
    <property type="protein sequence ID" value="AWM77116.1"/>
    <property type="molecule type" value="Genomic_DNA"/>
</dbReference>
<dbReference type="Pfam" id="PF00326">
    <property type="entry name" value="Peptidase_S9"/>
    <property type="match status" value="1"/>
</dbReference>
<keyword evidence="1" id="KW-0732">Signal</keyword>
<protein>
    <submittedName>
        <fullName evidence="4">Peptidase S9</fullName>
    </submittedName>
</protein>
<feature type="chain" id="PRO_5016465547" evidence="1">
    <location>
        <begin position="20"/>
        <end position="737"/>
    </location>
</feature>
<dbReference type="Pfam" id="PF00930">
    <property type="entry name" value="DPPIV_N"/>
    <property type="match status" value="1"/>
</dbReference>
<evidence type="ECO:0000259" key="2">
    <source>
        <dbReference type="Pfam" id="PF00326"/>
    </source>
</evidence>
<dbReference type="PANTHER" id="PTHR11731">
    <property type="entry name" value="PROTEASE FAMILY S9B,C DIPEPTIDYL-PEPTIDASE IV-RELATED"/>
    <property type="match status" value="1"/>
</dbReference>
<evidence type="ECO:0000259" key="3">
    <source>
        <dbReference type="Pfam" id="PF00930"/>
    </source>
</evidence>
<dbReference type="SUPFAM" id="SSF82171">
    <property type="entry name" value="DPP6 N-terminal domain-like"/>
    <property type="match status" value="1"/>
</dbReference>
<dbReference type="PANTHER" id="PTHR11731:SF193">
    <property type="entry name" value="DIPEPTIDYL PEPTIDASE 9"/>
    <property type="match status" value="1"/>
</dbReference>
<sequence>MKLAAGLAALALSASAATAADLTLDRVYAAPDLTGPRARGVALSPDGTLVTYLRARPDNPRVTDLWAADVAGGAPRRLIDAAALIPTGRDLSEAEKSRRERQGVQTSGVVAYDWDDEGRFILAPVEGDLWLWTRADGSVRRLTETPEDEIDARVSPKGGFVSFVRGDNLWIAPAGGGEARALTRDGSELRSWATPEFIAQEEMDRQTGYWWSPDESRIALTRVDLTPVDVVERFDVNAAGAVIVPQRYPRTGRPNARVELFVQSLADGARVPVDLGPDPDIYLARVDWSRDGRTLYVQRQSRDQKRLDLLAVDPATGVSRVLLTETSAHWVELTDDFRPLKDGSFLWTSERSGWKHIDLHGADGRRIRQVTRGDWPVDAIQGIDEDRGVVLFTANRDLPVERRLYEASWKRPGAPRALTPAGGWWTVKVAARGGAFAGTYEDPATPPRTGLYRADGELVRWIEENPLDASHPLAAYRDRLRTPTYGTIKAADGSDLWWSMRTPPGFDPSRKYPVVVRVYGGPGNAQVRKVWHDPADQLYLQAGFILFSLDNRGTPNRSTAFKTAIDRRLGQLEVDDQIAGARWLAAQPYVDPARIAVTGWSYGGYMALMLLTAPDTPFAAGVSGAPPTDWTLYDTHYTERFMGKPSENPGGYSASEVTARLGRLKPGSLLLIHGMADDNVTFDNATRVMADLQARGTPFETMVYPGLRHRAGWTQAHLKHRTQATLDFFRRKLQPDR</sequence>
<dbReference type="Proteomes" id="UP000247763">
    <property type="component" value="Chromosome"/>
</dbReference>
<feature type="domain" description="Dipeptidylpeptidase IV N-terminal" evidence="3">
    <location>
        <begin position="124"/>
        <end position="447"/>
    </location>
</feature>